<reference evidence="2" key="2">
    <citation type="submission" date="2020-09" db="EMBL/GenBank/DDBJ databases">
        <authorList>
            <person name="Sun Q."/>
            <person name="Ohkuma M."/>
        </authorList>
    </citation>
    <scope>NUCLEOTIDE SEQUENCE</scope>
    <source>
        <strain evidence="2">JCM 3276</strain>
    </source>
</reference>
<dbReference type="PRINTS" id="PR00111">
    <property type="entry name" value="ABHYDROLASE"/>
</dbReference>
<dbReference type="InterPro" id="IPR029058">
    <property type="entry name" value="AB_hydrolase_fold"/>
</dbReference>
<dbReference type="InterPro" id="IPR000639">
    <property type="entry name" value="Epox_hydrolase-like"/>
</dbReference>
<dbReference type="PANTHER" id="PTHR43798">
    <property type="entry name" value="MONOACYLGLYCEROL LIPASE"/>
    <property type="match status" value="1"/>
</dbReference>
<reference evidence="2" key="1">
    <citation type="journal article" date="2014" name="Int. J. Syst. Evol. Microbiol.">
        <title>Complete genome sequence of Corynebacterium casei LMG S-19264T (=DSM 44701T), isolated from a smear-ripened cheese.</title>
        <authorList>
            <consortium name="US DOE Joint Genome Institute (JGI-PGF)"/>
            <person name="Walter F."/>
            <person name="Albersmeier A."/>
            <person name="Kalinowski J."/>
            <person name="Ruckert C."/>
        </authorList>
    </citation>
    <scope>NUCLEOTIDE SEQUENCE</scope>
    <source>
        <strain evidence="2">JCM 3276</strain>
    </source>
</reference>
<dbReference type="GO" id="GO:0016020">
    <property type="term" value="C:membrane"/>
    <property type="evidence" value="ECO:0007669"/>
    <property type="project" value="TreeGrafter"/>
</dbReference>
<dbReference type="SUPFAM" id="SSF53474">
    <property type="entry name" value="alpha/beta-Hydrolases"/>
    <property type="match status" value="1"/>
</dbReference>
<dbReference type="EMBL" id="BMRB01000002">
    <property type="protein sequence ID" value="GGS39102.1"/>
    <property type="molecule type" value="Genomic_DNA"/>
</dbReference>
<proteinExistence type="predicted"/>
<organism evidence="2 3">
    <name type="scientific">Actinokineospora fastidiosa</name>
    <dbReference type="NCBI Taxonomy" id="1816"/>
    <lineage>
        <taxon>Bacteria</taxon>
        <taxon>Bacillati</taxon>
        <taxon>Actinomycetota</taxon>
        <taxon>Actinomycetes</taxon>
        <taxon>Pseudonocardiales</taxon>
        <taxon>Pseudonocardiaceae</taxon>
        <taxon>Actinokineospora</taxon>
    </lineage>
</organism>
<evidence type="ECO:0000313" key="3">
    <source>
        <dbReference type="Proteomes" id="UP000660680"/>
    </source>
</evidence>
<feature type="domain" description="AB hydrolase-1" evidence="1">
    <location>
        <begin position="25"/>
        <end position="263"/>
    </location>
</feature>
<dbReference type="PRINTS" id="PR00412">
    <property type="entry name" value="EPOXHYDRLASE"/>
</dbReference>
<dbReference type="InterPro" id="IPR000073">
    <property type="entry name" value="AB_hydrolase_1"/>
</dbReference>
<dbReference type="GO" id="GO:0003824">
    <property type="term" value="F:catalytic activity"/>
    <property type="evidence" value="ECO:0007669"/>
    <property type="project" value="InterPro"/>
</dbReference>
<protein>
    <submittedName>
        <fullName evidence="2">3-oxoadipate enol-lactonase</fullName>
    </submittedName>
</protein>
<dbReference type="InterPro" id="IPR050266">
    <property type="entry name" value="AB_hydrolase_sf"/>
</dbReference>
<dbReference type="PANTHER" id="PTHR43798:SF33">
    <property type="entry name" value="HYDROLASE, PUTATIVE (AFU_ORTHOLOGUE AFUA_2G14860)-RELATED"/>
    <property type="match status" value="1"/>
</dbReference>
<sequence>MWTDRRARVSDGVELFVADKPGHSPLLVIHGGPDWDHTYLRTPLHDLDRRVLLPDLRGCGRSTRGLPSYTWDEAVTDLLALLDALEVPRADVLGFSTGGLIAQRLTLTAPHRVRRLVVASSSVIPLPPDAFAGWTERDRRLAEGADALPPDLTGAEANRARAIAFATCNVWRAESLPDYLDRLSRIAFSGDWSRAWEAGALPPVRVPDAEARLIALGVPILLLHGRQDMTFPAALAEQAAARNPSATAVILDEAGHMAHIDQPGAWLGALSRFLA</sequence>
<accession>A0A918GI51</accession>
<gene>
    <name evidence="2" type="ORF">GCM10010171_37590</name>
</gene>
<evidence type="ECO:0000313" key="2">
    <source>
        <dbReference type="EMBL" id="GGS39102.1"/>
    </source>
</evidence>
<dbReference type="AlphaFoldDB" id="A0A918GI51"/>
<comment type="caution">
    <text evidence="2">The sequence shown here is derived from an EMBL/GenBank/DDBJ whole genome shotgun (WGS) entry which is preliminary data.</text>
</comment>
<dbReference type="Gene3D" id="3.40.50.1820">
    <property type="entry name" value="alpha/beta hydrolase"/>
    <property type="match status" value="1"/>
</dbReference>
<dbReference type="Proteomes" id="UP000660680">
    <property type="component" value="Unassembled WGS sequence"/>
</dbReference>
<name>A0A918GI51_9PSEU</name>
<dbReference type="RefSeq" id="WP_189211657.1">
    <property type="nucleotide sequence ID" value="NZ_BMRB01000002.1"/>
</dbReference>
<keyword evidence="3" id="KW-1185">Reference proteome</keyword>
<evidence type="ECO:0000259" key="1">
    <source>
        <dbReference type="Pfam" id="PF00561"/>
    </source>
</evidence>
<dbReference type="Pfam" id="PF00561">
    <property type="entry name" value="Abhydrolase_1"/>
    <property type="match status" value="1"/>
</dbReference>